<gene>
    <name evidence="2" type="ORF">B7R54_10605</name>
</gene>
<evidence type="ECO:0000256" key="1">
    <source>
        <dbReference type="SAM" id="SignalP"/>
    </source>
</evidence>
<protein>
    <submittedName>
        <fullName evidence="2">Uncharacterized protein</fullName>
    </submittedName>
</protein>
<dbReference type="AlphaFoldDB" id="A0A3E0VIY9"/>
<dbReference type="Proteomes" id="UP000256486">
    <property type="component" value="Unassembled WGS sequence"/>
</dbReference>
<keyword evidence="1" id="KW-0732">Signal</keyword>
<feature type="signal peptide" evidence="1">
    <location>
        <begin position="1"/>
        <end position="28"/>
    </location>
</feature>
<feature type="chain" id="PRO_5017554229" evidence="1">
    <location>
        <begin position="29"/>
        <end position="187"/>
    </location>
</feature>
<keyword evidence="3" id="KW-1185">Reference proteome</keyword>
<reference evidence="2 3" key="1">
    <citation type="submission" date="2017-04" db="EMBL/GenBank/DDBJ databases">
        <title>Comparative genome analysis of Subtercola boreus.</title>
        <authorList>
            <person name="Cho Y.-J."/>
            <person name="Cho A."/>
            <person name="Kim O.-S."/>
            <person name="Lee J.-I."/>
        </authorList>
    </citation>
    <scope>NUCLEOTIDE SEQUENCE [LARGE SCALE GENOMIC DNA]</scope>
    <source>
        <strain evidence="2 3">K300</strain>
    </source>
</reference>
<dbReference type="EMBL" id="NBWZ01000001">
    <property type="protein sequence ID" value="RFA09619.1"/>
    <property type="molecule type" value="Genomic_DNA"/>
</dbReference>
<accession>A0A3E0VIY9</accession>
<organism evidence="2 3">
    <name type="scientific">Subtercola boreus</name>
    <dbReference type="NCBI Taxonomy" id="120213"/>
    <lineage>
        <taxon>Bacteria</taxon>
        <taxon>Bacillati</taxon>
        <taxon>Actinomycetota</taxon>
        <taxon>Actinomycetes</taxon>
        <taxon>Micrococcales</taxon>
        <taxon>Microbacteriaceae</taxon>
        <taxon>Subtercola</taxon>
    </lineage>
</organism>
<dbReference type="RefSeq" id="WP_170151917.1">
    <property type="nucleotide sequence ID" value="NZ_NBWZ01000001.1"/>
</dbReference>
<evidence type="ECO:0000313" key="3">
    <source>
        <dbReference type="Proteomes" id="UP000256486"/>
    </source>
</evidence>
<proteinExistence type="predicted"/>
<comment type="caution">
    <text evidence="2">The sequence shown here is derived from an EMBL/GenBank/DDBJ whole genome shotgun (WGS) entry which is preliminary data.</text>
</comment>
<evidence type="ECO:0000313" key="2">
    <source>
        <dbReference type="EMBL" id="RFA09619.1"/>
    </source>
</evidence>
<dbReference type="PROSITE" id="PS51318">
    <property type="entry name" value="TAT"/>
    <property type="match status" value="1"/>
</dbReference>
<dbReference type="InterPro" id="IPR006311">
    <property type="entry name" value="TAT_signal"/>
</dbReference>
<name>A0A3E0VIY9_9MICO</name>
<sequence>MRYGRRQALVLGAGILLAAGALSVVGSAAQPGAGARAVDDSTPASLASTSTAAVTAAVSTGAASTAAASDPADCAIVPPYDGPDAATRTSGPLIPECQVLGDAPAAETTAPSRARLMTLGEADELLSTGVIGIVPSSTPVWVLTVHAPMATFGSPLTAPVTFPVYSYVFNAHTGWTYTFGIGSNALG</sequence>